<evidence type="ECO:0000256" key="3">
    <source>
        <dbReference type="ARBA" id="ARBA00022741"/>
    </source>
</evidence>
<dbReference type="PANTHER" id="PTHR23132">
    <property type="entry name" value="D-ALANINE--D-ALANINE LIGASE"/>
    <property type="match status" value="1"/>
</dbReference>
<keyword evidence="4 8" id="KW-0067">ATP-binding</keyword>
<keyword evidence="7" id="KW-0961">Cell wall biogenesis/degradation</keyword>
<evidence type="ECO:0000256" key="8">
    <source>
        <dbReference type="PROSITE-ProRule" id="PRU00409"/>
    </source>
</evidence>
<keyword evidence="6" id="KW-0573">Peptidoglycan synthesis</keyword>
<dbReference type="EMBL" id="GBEZ01014360">
    <property type="protein sequence ID" value="JAC71706.1"/>
    <property type="molecule type" value="Transcribed_RNA"/>
</dbReference>
<dbReference type="InterPro" id="IPR011095">
    <property type="entry name" value="Dala_Dala_lig_C"/>
</dbReference>
<gene>
    <name evidence="11" type="ORF">TSPGSL018_1304</name>
</gene>
<organism evidence="11">
    <name type="scientific">Tetraselmis sp. GSL018</name>
    <dbReference type="NCBI Taxonomy" id="582737"/>
    <lineage>
        <taxon>Eukaryota</taxon>
        <taxon>Viridiplantae</taxon>
        <taxon>Chlorophyta</taxon>
        <taxon>core chlorophytes</taxon>
        <taxon>Chlorodendrophyceae</taxon>
        <taxon>Chlorodendrales</taxon>
        <taxon>Chlorodendraceae</taxon>
        <taxon>Tetraselmis</taxon>
    </lineage>
</organism>
<dbReference type="PANTHER" id="PTHR23132:SF0">
    <property type="entry name" value="D-ALANINE-D-ALANINE LIGASE FAMILY"/>
    <property type="match status" value="1"/>
</dbReference>
<dbReference type="Gene3D" id="3.40.50.20">
    <property type="match status" value="2"/>
</dbReference>
<evidence type="ECO:0000256" key="2">
    <source>
        <dbReference type="ARBA" id="ARBA00022598"/>
    </source>
</evidence>
<keyword evidence="5" id="KW-0133">Cell shape</keyword>
<dbReference type="PROSITE" id="PS50975">
    <property type="entry name" value="ATP_GRASP"/>
    <property type="match status" value="1"/>
</dbReference>
<keyword evidence="2 11" id="KW-0436">Ligase</keyword>
<dbReference type="PROSITE" id="PS00844">
    <property type="entry name" value="DALA_DALA_LIGASE_2"/>
    <property type="match status" value="1"/>
</dbReference>
<accession>A0A061RME5</accession>
<keyword evidence="3 8" id="KW-0547">Nucleotide-binding</keyword>
<dbReference type="AlphaFoldDB" id="A0A061RME5"/>
<dbReference type="InterPro" id="IPR016185">
    <property type="entry name" value="PreATP-grasp_dom_sf"/>
</dbReference>
<dbReference type="SUPFAM" id="SSF52440">
    <property type="entry name" value="PreATP-grasp domain"/>
    <property type="match status" value="1"/>
</dbReference>
<feature type="compositionally biased region" description="Low complexity" evidence="9">
    <location>
        <begin position="731"/>
        <end position="747"/>
    </location>
</feature>
<protein>
    <submittedName>
        <fullName evidence="11">D-alanine--d-alanine ligase family protein isoform 1</fullName>
    </submittedName>
</protein>
<dbReference type="Pfam" id="PF01820">
    <property type="entry name" value="Dala_Dala_lig_N"/>
    <property type="match status" value="1"/>
</dbReference>
<dbReference type="GO" id="GO:0008716">
    <property type="term" value="F:D-alanine-D-alanine ligase activity"/>
    <property type="evidence" value="ECO:0007669"/>
    <property type="project" value="InterPro"/>
</dbReference>
<feature type="domain" description="ATP-grasp" evidence="10">
    <location>
        <begin position="638"/>
        <end position="703"/>
    </location>
</feature>
<evidence type="ECO:0000313" key="11">
    <source>
        <dbReference type="EMBL" id="JAC71706.1"/>
    </source>
</evidence>
<dbReference type="InterPro" id="IPR011761">
    <property type="entry name" value="ATP-grasp"/>
</dbReference>
<dbReference type="SUPFAM" id="SSF56059">
    <property type="entry name" value="Glutathione synthetase ATP-binding domain-like"/>
    <property type="match status" value="1"/>
</dbReference>
<evidence type="ECO:0000256" key="7">
    <source>
        <dbReference type="ARBA" id="ARBA00023316"/>
    </source>
</evidence>
<dbReference type="InterPro" id="IPR013815">
    <property type="entry name" value="ATP_grasp_subdomain_1"/>
</dbReference>
<dbReference type="Pfam" id="PF07478">
    <property type="entry name" value="Dala_Dala_lig_C"/>
    <property type="match status" value="1"/>
</dbReference>
<evidence type="ECO:0000256" key="9">
    <source>
        <dbReference type="SAM" id="MobiDB-lite"/>
    </source>
</evidence>
<evidence type="ECO:0000256" key="4">
    <source>
        <dbReference type="ARBA" id="ARBA00022840"/>
    </source>
</evidence>
<reference evidence="11" key="1">
    <citation type="submission" date="2014-05" db="EMBL/GenBank/DDBJ databases">
        <title>The transcriptome of the halophilic microalga Tetraselmis sp. GSL018 isolated from the Great Salt Lake, Utah.</title>
        <authorList>
            <person name="Jinkerson R.E."/>
            <person name="D'Adamo S."/>
            <person name="Posewitz M.C."/>
        </authorList>
    </citation>
    <scope>NUCLEOTIDE SEQUENCE</scope>
    <source>
        <strain evidence="11">GSL018</strain>
    </source>
</reference>
<dbReference type="InterPro" id="IPR011127">
    <property type="entry name" value="Dala_Dala_lig_N"/>
</dbReference>
<evidence type="ECO:0000259" key="10">
    <source>
        <dbReference type="PROSITE" id="PS50975"/>
    </source>
</evidence>
<evidence type="ECO:0000256" key="1">
    <source>
        <dbReference type="ARBA" id="ARBA00010871"/>
    </source>
</evidence>
<comment type="similarity">
    <text evidence="1">Belongs to the D-alanine--D-alanine ligase family.</text>
</comment>
<evidence type="ECO:0000256" key="6">
    <source>
        <dbReference type="ARBA" id="ARBA00022984"/>
    </source>
</evidence>
<name>A0A061RME5_9CHLO</name>
<dbReference type="InterPro" id="IPR000291">
    <property type="entry name" value="D-Ala_lig_Van_CS"/>
</dbReference>
<dbReference type="GO" id="GO:0005524">
    <property type="term" value="F:ATP binding"/>
    <property type="evidence" value="ECO:0007669"/>
    <property type="project" value="UniProtKB-UniRule"/>
</dbReference>
<proteinExistence type="inferred from homology"/>
<sequence>MEPSETPLAELCRTRDGTVIFSDINIISGMDQTSFLFQQAASVGISHSDLLRHLYNQAAARHGLQALPQPPLSIAANLSADPYEELSHDEAKSELILDSEGRVHHWTPPPDHAWDKFRCDLEDGTATHGLMVHEFLDQDERRSPVIEGDTPHFQDFPLGWTVHPKYLKDGLDRDNFLLARYQAAKPKPQDGSSSDARRVWVLMGGETTERQVSLMSGINVWLHLNRCHDVIAEPFVLTPSSGMTSERSRRKKMLERHSYLRQLGFDEAQVEEIMPDLSINAIQSTPLSSGSIGWRNVWAVPPHLLIRRTVEEIHDSCVERMQLANHPEHAQDDVLKAREAARQQAQNDLADANVEGVARLWSDDPRSNPPGAERMSLDLFARRALLANAVVFVATHGGFGENGDLQMFLEEAGIPFTGSGFLASQICMDKLETARALESLEPKGISTAPKEVVDTSALLSSPSAAAEYARLRRILPATPALCVKPISDGCSTGVVRISCEEDFVKYAKAVSERWPKIPAGTLSQPHPDIQMPVDPNARYLAEPFIETDPLVITNNPETGRDEVEWIGESRWVEVTIGLVGEFGRMHAMVPSITVCERGDVLSIEEKVQSGTGVNLTPPPADIIVPEAQTAARQRCELIADVLGLSGIARIDAFVHADTGELVVIEVNTVPAMTPHTVLLHQALQEDPPMYPQDLFRSVVELSLLPPEEESAEKGDTYVDDGSTWYDDNLYSGDVSGSGDSGESWGWDTPQAASSEGGNDEGWGSSSPGSSGQQTDLESAKGKW</sequence>
<dbReference type="Gene3D" id="3.30.470.20">
    <property type="entry name" value="ATP-grasp fold, B domain"/>
    <property type="match status" value="3"/>
</dbReference>
<dbReference type="GO" id="GO:0008360">
    <property type="term" value="P:regulation of cell shape"/>
    <property type="evidence" value="ECO:0007669"/>
    <property type="project" value="UniProtKB-KW"/>
</dbReference>
<dbReference type="GO" id="GO:0071555">
    <property type="term" value="P:cell wall organization"/>
    <property type="evidence" value="ECO:0007669"/>
    <property type="project" value="UniProtKB-KW"/>
</dbReference>
<feature type="region of interest" description="Disordered" evidence="9">
    <location>
        <begin position="728"/>
        <end position="783"/>
    </location>
</feature>
<dbReference type="GO" id="GO:0046872">
    <property type="term" value="F:metal ion binding"/>
    <property type="evidence" value="ECO:0007669"/>
    <property type="project" value="InterPro"/>
</dbReference>
<dbReference type="Gene3D" id="3.30.1490.20">
    <property type="entry name" value="ATP-grasp fold, A domain"/>
    <property type="match status" value="1"/>
</dbReference>
<feature type="compositionally biased region" description="Low complexity" evidence="9">
    <location>
        <begin position="761"/>
        <end position="771"/>
    </location>
</feature>
<evidence type="ECO:0000256" key="5">
    <source>
        <dbReference type="ARBA" id="ARBA00022960"/>
    </source>
</evidence>